<dbReference type="GO" id="GO:0007018">
    <property type="term" value="P:microtubule-based movement"/>
    <property type="evidence" value="ECO:0007669"/>
    <property type="project" value="InterPro"/>
</dbReference>
<evidence type="ECO:0000313" key="4">
    <source>
        <dbReference type="Proteomes" id="UP000682733"/>
    </source>
</evidence>
<dbReference type="InterPro" id="IPR026983">
    <property type="entry name" value="DHC"/>
</dbReference>
<sequence>LSKMEEMVTEQRICLIELHAEKFYNDVIPYPKHIIECIGQHLPPMAIEKNEKMQKTIREALKLLDRDPKSVEEFVQHLALLNKFNNDLTNLENEFQIITKLFHIIKDFNMNIKAESYAFYRSLASIYQQLKVDDLLIILIIDIKVFIL</sequence>
<reference evidence="3" key="1">
    <citation type="submission" date="2021-02" db="EMBL/GenBank/DDBJ databases">
        <authorList>
            <person name="Nowell W R."/>
        </authorList>
    </citation>
    <scope>NUCLEOTIDE SEQUENCE</scope>
</reference>
<dbReference type="GO" id="GO:0051959">
    <property type="term" value="F:dynein light intermediate chain binding"/>
    <property type="evidence" value="ECO:0007669"/>
    <property type="project" value="InterPro"/>
</dbReference>
<evidence type="ECO:0000313" key="2">
    <source>
        <dbReference type="EMBL" id="CAF1653542.1"/>
    </source>
</evidence>
<dbReference type="AlphaFoldDB" id="A0A8S2XIZ8"/>
<gene>
    <name evidence="2" type="ORF">OVA965_LOCUS44954</name>
    <name evidence="3" type="ORF">TMI583_LOCUS48054</name>
</gene>
<feature type="non-terminal residue" evidence="3">
    <location>
        <position position="1"/>
    </location>
</feature>
<dbReference type="EMBL" id="CAJNOK010067136">
    <property type="protein sequence ID" value="CAF1653542.1"/>
    <property type="molecule type" value="Genomic_DNA"/>
</dbReference>
<comment type="caution">
    <text evidence="3">The sequence shown here is derived from an EMBL/GenBank/DDBJ whole genome shotgun (WGS) entry which is preliminary data.</text>
</comment>
<protein>
    <submittedName>
        <fullName evidence="3">Uncharacterized protein</fullName>
    </submittedName>
</protein>
<dbReference type="GO" id="GO:0045505">
    <property type="term" value="F:dynein intermediate chain binding"/>
    <property type="evidence" value="ECO:0007669"/>
    <property type="project" value="InterPro"/>
</dbReference>
<organism evidence="3 4">
    <name type="scientific">Didymodactylos carnosus</name>
    <dbReference type="NCBI Taxonomy" id="1234261"/>
    <lineage>
        <taxon>Eukaryota</taxon>
        <taxon>Metazoa</taxon>
        <taxon>Spiralia</taxon>
        <taxon>Gnathifera</taxon>
        <taxon>Rotifera</taxon>
        <taxon>Eurotatoria</taxon>
        <taxon>Bdelloidea</taxon>
        <taxon>Philodinida</taxon>
        <taxon>Philodinidae</taxon>
        <taxon>Didymodactylos</taxon>
    </lineage>
</organism>
<name>A0A8S2XIZ8_9BILA</name>
<dbReference type="Proteomes" id="UP000682733">
    <property type="component" value="Unassembled WGS sequence"/>
</dbReference>
<keyword evidence="1" id="KW-0175">Coiled coil</keyword>
<evidence type="ECO:0000256" key="1">
    <source>
        <dbReference type="SAM" id="Coils"/>
    </source>
</evidence>
<proteinExistence type="predicted"/>
<dbReference type="Proteomes" id="UP000677228">
    <property type="component" value="Unassembled WGS sequence"/>
</dbReference>
<evidence type="ECO:0000313" key="3">
    <source>
        <dbReference type="EMBL" id="CAF4503481.1"/>
    </source>
</evidence>
<dbReference type="PANTHER" id="PTHR45703">
    <property type="entry name" value="DYNEIN HEAVY CHAIN"/>
    <property type="match status" value="1"/>
</dbReference>
<dbReference type="EMBL" id="CAJOBA010096068">
    <property type="protein sequence ID" value="CAF4503481.1"/>
    <property type="molecule type" value="Genomic_DNA"/>
</dbReference>
<dbReference type="GO" id="GO:0030286">
    <property type="term" value="C:dynein complex"/>
    <property type="evidence" value="ECO:0007669"/>
    <property type="project" value="InterPro"/>
</dbReference>
<dbReference type="PANTHER" id="PTHR45703:SF36">
    <property type="entry name" value="DYNEIN HEAVY CHAIN, CYTOPLASMIC"/>
    <property type="match status" value="1"/>
</dbReference>
<accession>A0A8S2XIZ8</accession>
<feature type="coiled-coil region" evidence="1">
    <location>
        <begin position="74"/>
        <end position="101"/>
    </location>
</feature>